<dbReference type="InterPro" id="IPR050245">
    <property type="entry name" value="PrsA_foldase"/>
</dbReference>
<dbReference type="PANTHER" id="PTHR47245:SF2">
    <property type="entry name" value="PEPTIDYL-PROLYL CIS-TRANS ISOMERASE HP_0175-RELATED"/>
    <property type="match status" value="1"/>
</dbReference>
<evidence type="ECO:0000256" key="3">
    <source>
        <dbReference type="ARBA" id="ARBA00013194"/>
    </source>
</evidence>
<dbReference type="STRING" id="867345.SAMN05421693_12029"/>
<dbReference type="EC" id="5.2.1.8" evidence="3"/>
<reference evidence="8 9" key="1">
    <citation type="submission" date="2016-10" db="EMBL/GenBank/DDBJ databases">
        <authorList>
            <person name="de Groot N.N."/>
        </authorList>
    </citation>
    <scope>NUCLEOTIDE SEQUENCE [LARGE SCALE GENOMIC DNA]</scope>
    <source>
        <strain evidence="8 9">B7-7</strain>
    </source>
</reference>
<dbReference type="EMBL" id="FOFO01000020">
    <property type="protein sequence ID" value="SEQ20982.1"/>
    <property type="molecule type" value="Genomic_DNA"/>
</dbReference>
<dbReference type="PANTHER" id="PTHR47245">
    <property type="entry name" value="PEPTIDYLPROLYL ISOMERASE"/>
    <property type="match status" value="1"/>
</dbReference>
<dbReference type="Gene3D" id="3.10.50.40">
    <property type="match status" value="1"/>
</dbReference>
<evidence type="ECO:0000256" key="6">
    <source>
        <dbReference type="SAM" id="SignalP"/>
    </source>
</evidence>
<evidence type="ECO:0000256" key="2">
    <source>
        <dbReference type="ARBA" id="ARBA00007656"/>
    </source>
</evidence>
<feature type="chain" id="PRO_5011686269" description="peptidylprolyl isomerase" evidence="6">
    <location>
        <begin position="22"/>
        <end position="278"/>
    </location>
</feature>
<protein>
    <recommendedName>
        <fullName evidence="3">peptidylprolyl isomerase</fullName>
        <ecNumber evidence="3">5.2.1.8</ecNumber>
    </recommendedName>
</protein>
<dbReference type="SUPFAM" id="SSF54534">
    <property type="entry name" value="FKBP-like"/>
    <property type="match status" value="1"/>
</dbReference>
<dbReference type="InterPro" id="IPR000297">
    <property type="entry name" value="PPIase_PpiC"/>
</dbReference>
<dbReference type="Gene3D" id="1.10.8.1040">
    <property type="match status" value="1"/>
</dbReference>
<keyword evidence="4 5" id="KW-0697">Rotamase</keyword>
<feature type="signal peptide" evidence="6">
    <location>
        <begin position="1"/>
        <end position="21"/>
    </location>
</feature>
<dbReference type="SUPFAM" id="SSF109998">
    <property type="entry name" value="Triger factor/SurA peptide-binding domain-like"/>
    <property type="match status" value="1"/>
</dbReference>
<evidence type="ECO:0000256" key="4">
    <source>
        <dbReference type="ARBA" id="ARBA00023110"/>
    </source>
</evidence>
<evidence type="ECO:0000313" key="9">
    <source>
        <dbReference type="Proteomes" id="UP000199496"/>
    </source>
</evidence>
<feature type="domain" description="PpiC" evidence="7">
    <location>
        <begin position="141"/>
        <end position="231"/>
    </location>
</feature>
<dbReference type="PROSITE" id="PS50198">
    <property type="entry name" value="PPIC_PPIASE_2"/>
    <property type="match status" value="1"/>
</dbReference>
<keyword evidence="9" id="KW-1185">Reference proteome</keyword>
<proteinExistence type="inferred from homology"/>
<organism evidence="8 9">
    <name type="scientific">Ectothiorhodospira magna</name>
    <dbReference type="NCBI Taxonomy" id="867345"/>
    <lineage>
        <taxon>Bacteria</taxon>
        <taxon>Pseudomonadati</taxon>
        <taxon>Pseudomonadota</taxon>
        <taxon>Gammaproteobacteria</taxon>
        <taxon>Chromatiales</taxon>
        <taxon>Ectothiorhodospiraceae</taxon>
        <taxon>Ectothiorhodospira</taxon>
    </lineage>
</organism>
<dbReference type="InterPro" id="IPR046357">
    <property type="entry name" value="PPIase_dom_sf"/>
</dbReference>
<evidence type="ECO:0000256" key="1">
    <source>
        <dbReference type="ARBA" id="ARBA00000971"/>
    </source>
</evidence>
<accession>A0A1H9E5U7</accession>
<dbReference type="Pfam" id="PF13616">
    <property type="entry name" value="Rotamase_3"/>
    <property type="match status" value="1"/>
</dbReference>
<name>A0A1H9E5U7_9GAMM</name>
<dbReference type="OrthoDB" id="14196at2"/>
<evidence type="ECO:0000256" key="5">
    <source>
        <dbReference type="PROSITE-ProRule" id="PRU00278"/>
    </source>
</evidence>
<dbReference type="RefSeq" id="WP_090207780.1">
    <property type="nucleotide sequence ID" value="NZ_FOFO01000020.1"/>
</dbReference>
<evidence type="ECO:0000259" key="7">
    <source>
        <dbReference type="PROSITE" id="PS50198"/>
    </source>
</evidence>
<comment type="similarity">
    <text evidence="2">Belongs to the PpiC/parvulin rotamase family.</text>
</comment>
<dbReference type="AlphaFoldDB" id="A0A1H9E5U7"/>
<sequence length="278" mass="31255">MHPFKLIPLAAALAFTLPACSGNDPEIPLDTDRGEPVAMVNNTPIYDSDLADFLSLSRMSGHQGVPQTPDLALEELINMELLRQAAIEAGVDRDPQMIRQLERLRTNLLINTQVENFLDDLNFTEKDLRDEYDRQVADMDTLELRARHILVASQEEATTLITRLEAGEAFPDLAQDYSTDGSAAAGGDLGWFSADMMVPDFSNAVLALEDGHFTHEPVETEFGWHVILREDSRDMAPPPFAEVQEQLEHILARKALQAYMDQLRQEARMEMHEERLSP</sequence>
<gene>
    <name evidence="8" type="ORF">SAMN05421693_12029</name>
</gene>
<keyword evidence="6" id="KW-0732">Signal</keyword>
<dbReference type="Proteomes" id="UP000199496">
    <property type="component" value="Unassembled WGS sequence"/>
</dbReference>
<evidence type="ECO:0000313" key="8">
    <source>
        <dbReference type="EMBL" id="SEQ20982.1"/>
    </source>
</evidence>
<dbReference type="GO" id="GO:0003755">
    <property type="term" value="F:peptidyl-prolyl cis-trans isomerase activity"/>
    <property type="evidence" value="ECO:0007669"/>
    <property type="project" value="UniProtKB-KW"/>
</dbReference>
<dbReference type="InterPro" id="IPR027304">
    <property type="entry name" value="Trigger_fact/SurA_dom_sf"/>
</dbReference>
<keyword evidence="5 8" id="KW-0413">Isomerase</keyword>
<comment type="catalytic activity">
    <reaction evidence="1">
        <text>[protein]-peptidylproline (omega=180) = [protein]-peptidylproline (omega=0)</text>
        <dbReference type="Rhea" id="RHEA:16237"/>
        <dbReference type="Rhea" id="RHEA-COMP:10747"/>
        <dbReference type="Rhea" id="RHEA-COMP:10748"/>
        <dbReference type="ChEBI" id="CHEBI:83833"/>
        <dbReference type="ChEBI" id="CHEBI:83834"/>
        <dbReference type="EC" id="5.2.1.8"/>
    </reaction>
</comment>